<evidence type="ECO:0000313" key="6">
    <source>
        <dbReference type="Proteomes" id="UP000068026"/>
    </source>
</evidence>
<dbReference type="InterPro" id="IPR001308">
    <property type="entry name" value="ETF_a/FixB"/>
</dbReference>
<reference evidence="7" key="3">
    <citation type="submission" date="2016-11" db="EMBL/GenBank/DDBJ databases">
        <authorList>
            <person name="Jaros S."/>
            <person name="Januszkiewicz K."/>
            <person name="Wedrychowicz H."/>
        </authorList>
    </citation>
    <scope>NUCLEOTIDE SEQUENCE [LARGE SCALE GENOMIC DNA]</scope>
    <source>
        <strain evidence="7">DSM 1682</strain>
    </source>
</reference>
<comment type="cofactor">
    <cofactor evidence="2">
        <name>FAD</name>
        <dbReference type="ChEBI" id="CHEBI:57692"/>
    </cofactor>
    <text evidence="2">Binds 1 FAD per dimer.</text>
</comment>
<reference evidence="4 6" key="1">
    <citation type="journal article" date="2016" name="Genome Announc.">
        <title>Complete Genome Sequence of the Amino Acid-Fermenting Clostridium propionicum X2 (DSM 1682).</title>
        <authorList>
            <person name="Poehlein A."/>
            <person name="Schlien K."/>
            <person name="Chowdhury N.P."/>
            <person name="Gottschalk G."/>
            <person name="Buckel W."/>
            <person name="Daniel R."/>
        </authorList>
    </citation>
    <scope>NUCLEOTIDE SEQUENCE [LARGE SCALE GENOMIC DNA]</scope>
    <source>
        <strain evidence="4 6">X2</strain>
    </source>
</reference>
<dbReference type="KEGG" id="cpro:CPRO_28160"/>
<proteinExistence type="inferred from homology"/>
<dbReference type="InterPro" id="IPR014730">
    <property type="entry name" value="ETF_a/b_N"/>
</dbReference>
<dbReference type="InterPro" id="IPR033947">
    <property type="entry name" value="ETF_alpha_N"/>
</dbReference>
<reference evidence="5" key="4">
    <citation type="submission" date="2016-11" db="EMBL/GenBank/DDBJ databases">
        <authorList>
            <person name="Varghese N."/>
            <person name="Submissions S."/>
        </authorList>
    </citation>
    <scope>NUCLEOTIDE SEQUENCE</scope>
    <source>
        <strain evidence="5">DSM 1682</strain>
    </source>
</reference>
<dbReference type="CDD" id="cd01715">
    <property type="entry name" value="ETF_alpha"/>
    <property type="match status" value="1"/>
</dbReference>
<dbReference type="EMBL" id="CP014223">
    <property type="protein sequence ID" value="AMJ42359.1"/>
    <property type="molecule type" value="Genomic_DNA"/>
</dbReference>
<keyword evidence="2" id="KW-0285">Flavoprotein</keyword>
<dbReference type="GO" id="GO:0009055">
    <property type="term" value="F:electron transfer activity"/>
    <property type="evidence" value="ECO:0007669"/>
    <property type="project" value="InterPro"/>
</dbReference>
<dbReference type="Pfam" id="PF00766">
    <property type="entry name" value="ETF_alpha"/>
    <property type="match status" value="1"/>
</dbReference>
<reference evidence="6" key="2">
    <citation type="submission" date="2016-01" db="EMBL/GenBank/DDBJ databases">
        <authorList>
            <person name="Poehlein A."/>
            <person name="Schlien K."/>
            <person name="Gottschalk G."/>
            <person name="Buckel W."/>
            <person name="Daniel R."/>
        </authorList>
    </citation>
    <scope>NUCLEOTIDE SEQUENCE [LARGE SCALE GENOMIC DNA]</scope>
    <source>
        <strain evidence="6">X2</strain>
    </source>
</reference>
<dbReference type="PIRSF" id="PIRSF000089">
    <property type="entry name" value="Electra_flavoP_a"/>
    <property type="match status" value="1"/>
</dbReference>
<feature type="binding site" evidence="2">
    <location>
        <position position="310"/>
    </location>
    <ligand>
        <name>FAD</name>
        <dbReference type="ChEBI" id="CHEBI:57692"/>
    </ligand>
</feature>
<feature type="binding site" evidence="2">
    <location>
        <position position="233"/>
    </location>
    <ligand>
        <name>FAD</name>
        <dbReference type="ChEBI" id="CHEBI:57692"/>
    </ligand>
</feature>
<dbReference type="GO" id="GO:0050660">
    <property type="term" value="F:flavin adenine dinucleotide binding"/>
    <property type="evidence" value="ECO:0007669"/>
    <property type="project" value="InterPro"/>
</dbReference>
<dbReference type="Pfam" id="PF01012">
    <property type="entry name" value="ETF"/>
    <property type="match status" value="1"/>
</dbReference>
<name>A0A0X8VC96_ANAPI</name>
<evidence type="ECO:0000313" key="4">
    <source>
        <dbReference type="EMBL" id="AMJ42359.1"/>
    </source>
</evidence>
<evidence type="ECO:0000313" key="5">
    <source>
        <dbReference type="EMBL" id="SHF00369.1"/>
    </source>
</evidence>
<feature type="binding site" evidence="2">
    <location>
        <begin position="289"/>
        <end position="296"/>
    </location>
    <ligand>
        <name>FAD</name>
        <dbReference type="ChEBI" id="CHEBI:57692"/>
    </ligand>
</feature>
<evidence type="ECO:0000256" key="1">
    <source>
        <dbReference type="ARBA" id="ARBA00005817"/>
    </source>
</evidence>
<dbReference type="RefSeq" id="WP_066053056.1">
    <property type="nucleotide sequence ID" value="NZ_CP014223.1"/>
</dbReference>
<evidence type="ECO:0000313" key="7">
    <source>
        <dbReference type="Proteomes" id="UP000184204"/>
    </source>
</evidence>
<feature type="domain" description="Electron transfer flavoprotein alpha/beta-subunit N-terminal" evidence="3">
    <location>
        <begin position="5"/>
        <end position="209"/>
    </location>
</feature>
<feature type="binding site" evidence="2">
    <location>
        <begin position="258"/>
        <end position="259"/>
    </location>
    <ligand>
        <name>FAD</name>
        <dbReference type="ChEBI" id="CHEBI:57692"/>
    </ligand>
</feature>
<evidence type="ECO:0000259" key="3">
    <source>
        <dbReference type="SMART" id="SM00893"/>
    </source>
</evidence>
<dbReference type="PANTHER" id="PTHR43153:SF1">
    <property type="entry name" value="ELECTRON TRANSFER FLAVOPROTEIN SUBUNIT ALPHA, MITOCHONDRIAL"/>
    <property type="match status" value="1"/>
</dbReference>
<dbReference type="InterPro" id="IPR029035">
    <property type="entry name" value="DHS-like_NAD/FAD-binding_dom"/>
</dbReference>
<dbReference type="InterPro" id="IPR014731">
    <property type="entry name" value="ETF_asu_C"/>
</dbReference>
<feature type="binding site" evidence="2">
    <location>
        <begin position="272"/>
        <end position="276"/>
    </location>
    <ligand>
        <name>FAD</name>
        <dbReference type="ChEBI" id="CHEBI:57692"/>
    </ligand>
</feature>
<gene>
    <name evidence="4" type="primary">acrA_3</name>
    <name evidence="4" type="ORF">CPRO_28160</name>
    <name evidence="5" type="ORF">SAMN02745151_02472</name>
</gene>
<dbReference type="EMBL" id="FQUA01000013">
    <property type="protein sequence ID" value="SHF00369.1"/>
    <property type="molecule type" value="Genomic_DNA"/>
</dbReference>
<dbReference type="Proteomes" id="UP000184204">
    <property type="component" value="Unassembled WGS sequence"/>
</dbReference>
<dbReference type="InterPro" id="IPR014729">
    <property type="entry name" value="Rossmann-like_a/b/a_fold"/>
</dbReference>
<dbReference type="OrthoDB" id="9770286at2"/>
<organism evidence="5 7">
    <name type="scientific">Anaerotignum propionicum DSM 1682</name>
    <dbReference type="NCBI Taxonomy" id="991789"/>
    <lineage>
        <taxon>Bacteria</taxon>
        <taxon>Bacillati</taxon>
        <taxon>Bacillota</taxon>
        <taxon>Clostridia</taxon>
        <taxon>Lachnospirales</taxon>
        <taxon>Anaerotignaceae</taxon>
        <taxon>Anaerotignum</taxon>
    </lineage>
</organism>
<dbReference type="GO" id="GO:0033539">
    <property type="term" value="P:fatty acid beta-oxidation using acyl-CoA dehydrogenase"/>
    <property type="evidence" value="ECO:0007669"/>
    <property type="project" value="TreeGrafter"/>
</dbReference>
<dbReference type="AlphaFoldDB" id="A0A0X8VC96"/>
<comment type="similarity">
    <text evidence="1">Belongs to the ETF alpha-subunit/FixB family.</text>
</comment>
<evidence type="ECO:0000256" key="2">
    <source>
        <dbReference type="PIRSR" id="PIRSR000089-1"/>
    </source>
</evidence>
<dbReference type="Proteomes" id="UP000068026">
    <property type="component" value="Chromosome"/>
</dbReference>
<sequence length="350" mass="37716">MSKGIFVVIEQRSGKVQNVGLELIGESTRLKEDLKDEVVAVLLGHEIEGQVDKLFHYGADKVILVDSPYLKEYVTEPYTKAITAIVNEYDPEIMLFGASSIGRDVAPRVASRVKTGLVADTTGLRMAKTEEEFAKEAAMGCEDPTRALLMTRPAFGGNIMATLMCPRTKPQMATVRPGVMKRIAKDTARTGELIKFNVDFTDADMNVEILEVVKADKKAVDLTEAKLIVSGGRGIGGAQGFDLIRDVADALGAEVGSSRACVDAGWIEKDRQVGQTGKTVRPDLYMACGISGAIQHVAGMENSELVISINKNDTAPIFEVSDLGIVGDVKVILPKLADAIRKYKAAKANN</sequence>
<dbReference type="SUPFAM" id="SSF52467">
    <property type="entry name" value="DHS-like NAD/FAD-binding domain"/>
    <property type="match status" value="1"/>
</dbReference>
<dbReference type="SMART" id="SM00893">
    <property type="entry name" value="ETF"/>
    <property type="match status" value="1"/>
</dbReference>
<dbReference type="Gene3D" id="3.40.50.1220">
    <property type="entry name" value="TPP-binding domain"/>
    <property type="match status" value="1"/>
</dbReference>
<accession>A0A0X8VC96</accession>
<protein>
    <submittedName>
        <fullName evidence="4">Acryloyl-CoA reductase electron transfer subunit beta</fullName>
    </submittedName>
    <submittedName>
        <fullName evidence="5">Electron transfer flavoprotein alpha subunit apoprotein</fullName>
    </submittedName>
</protein>
<dbReference type="SUPFAM" id="SSF52402">
    <property type="entry name" value="Adenine nucleotide alpha hydrolases-like"/>
    <property type="match status" value="1"/>
</dbReference>
<dbReference type="PANTHER" id="PTHR43153">
    <property type="entry name" value="ELECTRON TRANSFER FLAVOPROTEIN ALPHA"/>
    <property type="match status" value="1"/>
</dbReference>
<keyword evidence="6" id="KW-1185">Reference proteome</keyword>
<keyword evidence="2" id="KW-0274">FAD</keyword>
<dbReference type="Gene3D" id="3.40.50.620">
    <property type="entry name" value="HUPs"/>
    <property type="match status" value="1"/>
</dbReference>